<dbReference type="PIRSF" id="PIRSF011570">
    <property type="entry name" value="SpoVAD"/>
    <property type="match status" value="1"/>
</dbReference>
<dbReference type="KEGG" id="abut:Ami103574_11215"/>
<dbReference type="EMBL" id="CP048649">
    <property type="protein sequence ID" value="QIB69855.1"/>
    <property type="molecule type" value="Genomic_DNA"/>
</dbReference>
<name>A0A858BXP0_9FIRM</name>
<dbReference type="Proteomes" id="UP000466848">
    <property type="component" value="Chromosome"/>
</dbReference>
<sequence>MTYSKAKNKLGKQTLAFSNRPLIASGGAIVGVKEGQGPLGSWFDMVLKEDTFGEKTWEKSESKMLKEAVQMAMARGGKEPKDIEAILTGDLLNQLMSSAFMARDMQIPFIGLYGACSTMAESLLMGSVLIDGGYCNHIVAGASSHYCTAERQFRMPLEHGNQRPPSAQWTATAAGAILLAAGKQDILEERPLVIDGSSSAPSTEKRVCVTHGTLGKIIDTGLKDSNQMGAAMAPAFVDTVLNHLEDTGRQLADYDLILSGDLGYVGKQIAVDLLADAGIPMKDLLNIYDDCGVMIYEKEQDTHSGGSGCGCSASVFTGYVYKQMKKGQLKRVLLISTGALLSTISPGQGESIPGIAHAVCVETC</sequence>
<gene>
    <name evidence="1" type="ORF">Ami103574_11215</name>
</gene>
<dbReference type="Gene3D" id="3.40.47.40">
    <property type="entry name" value="Stage V sporulation protein AD"/>
    <property type="match status" value="1"/>
</dbReference>
<keyword evidence="2" id="KW-1185">Reference proteome</keyword>
<evidence type="ECO:0000313" key="1">
    <source>
        <dbReference type="EMBL" id="QIB69855.1"/>
    </source>
</evidence>
<dbReference type="GO" id="GO:0016746">
    <property type="term" value="F:acyltransferase activity"/>
    <property type="evidence" value="ECO:0007669"/>
    <property type="project" value="InterPro"/>
</dbReference>
<dbReference type="InterPro" id="IPR038369">
    <property type="entry name" value="SpoVAD_sf"/>
</dbReference>
<evidence type="ECO:0000313" key="2">
    <source>
        <dbReference type="Proteomes" id="UP000466848"/>
    </source>
</evidence>
<reference evidence="1 2" key="1">
    <citation type="submission" date="2020-02" db="EMBL/GenBank/DDBJ databases">
        <authorList>
            <person name="Kim Y.B."/>
            <person name="Roh S.W."/>
        </authorList>
    </citation>
    <scope>NUCLEOTIDE SEQUENCE [LARGE SCALE GENOMIC DNA]</scope>
    <source>
        <strain evidence="1 2">DSM 103574</strain>
    </source>
</reference>
<dbReference type="SUPFAM" id="SSF53901">
    <property type="entry name" value="Thiolase-like"/>
    <property type="match status" value="1"/>
</dbReference>
<dbReference type="AlphaFoldDB" id="A0A858BXP0"/>
<dbReference type="Pfam" id="PF07451">
    <property type="entry name" value="SpoVAD"/>
    <property type="match status" value="1"/>
</dbReference>
<dbReference type="InterPro" id="IPR010894">
    <property type="entry name" value="SpoVAD"/>
</dbReference>
<accession>A0A858BXP0</accession>
<organism evidence="1 2">
    <name type="scientific">Aminipila butyrica</name>
    <dbReference type="NCBI Taxonomy" id="433296"/>
    <lineage>
        <taxon>Bacteria</taxon>
        <taxon>Bacillati</taxon>
        <taxon>Bacillota</taxon>
        <taxon>Clostridia</taxon>
        <taxon>Peptostreptococcales</taxon>
        <taxon>Anaerovoracaceae</taxon>
        <taxon>Aminipila</taxon>
    </lineage>
</organism>
<protein>
    <submittedName>
        <fullName evidence="1">Stage V sporulation protein AD</fullName>
    </submittedName>
</protein>
<proteinExistence type="predicted"/>
<dbReference type="NCBIfam" id="NF006160">
    <property type="entry name" value="PRK08304.1"/>
    <property type="match status" value="1"/>
</dbReference>
<dbReference type="InterPro" id="IPR016039">
    <property type="entry name" value="Thiolase-like"/>
</dbReference>
<dbReference type="RefSeq" id="WP_163067095.1">
    <property type="nucleotide sequence ID" value="NZ_CP048649.1"/>
</dbReference>